<protein>
    <submittedName>
        <fullName evidence="1">Uncharacterized protein</fullName>
    </submittedName>
</protein>
<evidence type="ECO:0000313" key="2">
    <source>
        <dbReference type="Proteomes" id="UP000765802"/>
    </source>
</evidence>
<keyword evidence="2" id="KW-1185">Reference proteome</keyword>
<accession>A0ABR7M449</accession>
<dbReference type="Proteomes" id="UP000765802">
    <property type="component" value="Unassembled WGS sequence"/>
</dbReference>
<gene>
    <name evidence="1" type="ORF">BC349_01795</name>
</gene>
<sequence length="217" mass="25130">MNGKLNQDIINQFKLKFEGNCIYLLLDAYNSLRNSNRKVSEESENNITAQLIGFMMESQLRLDLQITLTRENYLDTDETYDGLKDADKSPRIDFKYSVWSSNAEFEYYMEAKNLAENNWTKNSTGAIVDAYKLRKRYIETGIDNFTSGRYSNGCLLGYVLEGKSHKIVELLNRILITEKRAKEILVNNKAHNVSYSYYSKHDGTSNPLLKHFMLDLS</sequence>
<reference evidence="1 2" key="1">
    <citation type="submission" date="2016-07" db="EMBL/GenBank/DDBJ databases">
        <title>Genome analysis of Flavihumibacter stibioxidans YS-17.</title>
        <authorList>
            <person name="Shi K."/>
            <person name="Han Y."/>
            <person name="Wang G."/>
        </authorList>
    </citation>
    <scope>NUCLEOTIDE SEQUENCE [LARGE SCALE GENOMIC DNA]</scope>
    <source>
        <strain evidence="1 2">YS-17</strain>
    </source>
</reference>
<dbReference type="RefSeq" id="WP_187255041.1">
    <property type="nucleotide sequence ID" value="NZ_JBHULF010000006.1"/>
</dbReference>
<evidence type="ECO:0000313" key="1">
    <source>
        <dbReference type="EMBL" id="MBC6489686.1"/>
    </source>
</evidence>
<name>A0ABR7M449_9BACT</name>
<dbReference type="EMBL" id="MBUA01000001">
    <property type="protein sequence ID" value="MBC6489686.1"/>
    <property type="molecule type" value="Genomic_DNA"/>
</dbReference>
<comment type="caution">
    <text evidence="1">The sequence shown here is derived from an EMBL/GenBank/DDBJ whole genome shotgun (WGS) entry which is preliminary data.</text>
</comment>
<organism evidence="1 2">
    <name type="scientific">Flavihumibacter stibioxidans</name>
    <dbReference type="NCBI Taxonomy" id="1834163"/>
    <lineage>
        <taxon>Bacteria</taxon>
        <taxon>Pseudomonadati</taxon>
        <taxon>Bacteroidota</taxon>
        <taxon>Chitinophagia</taxon>
        <taxon>Chitinophagales</taxon>
        <taxon>Chitinophagaceae</taxon>
        <taxon>Flavihumibacter</taxon>
    </lineage>
</organism>
<proteinExistence type="predicted"/>